<dbReference type="EMBL" id="JASHIE010000001">
    <property type="protein sequence ID" value="MDI9873174.1"/>
    <property type="molecule type" value="Genomic_DNA"/>
</dbReference>
<reference evidence="1 2" key="1">
    <citation type="submission" date="2023-05" db="EMBL/GenBank/DDBJ databases">
        <title>Novel species of genus Flectobacillus isolated from stream in China.</title>
        <authorList>
            <person name="Lu H."/>
        </authorList>
    </citation>
    <scope>NUCLEOTIDE SEQUENCE [LARGE SCALE GENOMIC DNA]</scope>
    <source>
        <strain evidence="1 2">LFS242W</strain>
    </source>
</reference>
<organism evidence="1 2">
    <name type="scientific">Flectobacillus rivi</name>
    <dbReference type="NCBI Taxonomy" id="2984209"/>
    <lineage>
        <taxon>Bacteria</taxon>
        <taxon>Pseudomonadati</taxon>
        <taxon>Bacteroidota</taxon>
        <taxon>Cytophagia</taxon>
        <taxon>Cytophagales</taxon>
        <taxon>Flectobacillaceae</taxon>
        <taxon>Flectobacillus</taxon>
    </lineage>
</organism>
<gene>
    <name evidence="1" type="ORF">QM481_01450</name>
</gene>
<comment type="caution">
    <text evidence="1">The sequence shown here is derived from an EMBL/GenBank/DDBJ whole genome shotgun (WGS) entry which is preliminary data.</text>
</comment>
<name>A0ABT6YXP6_9BACT</name>
<protein>
    <submittedName>
        <fullName evidence="1">DUF4276 family protein</fullName>
    </submittedName>
</protein>
<keyword evidence="2" id="KW-1185">Reference proteome</keyword>
<evidence type="ECO:0000313" key="1">
    <source>
        <dbReference type="EMBL" id="MDI9873174.1"/>
    </source>
</evidence>
<proteinExistence type="predicted"/>
<dbReference type="Pfam" id="PF14103">
    <property type="entry name" value="DUF4276"/>
    <property type="match status" value="1"/>
</dbReference>
<accession>A0ABT6YXP6</accession>
<dbReference type="InterPro" id="IPR025455">
    <property type="entry name" value="DUF4276"/>
</dbReference>
<sequence length="220" mass="25625">MKRLIIICEGETEQEFCAQLLREHLLNFNIYIELPTTKKSGGGYVSWGTLYNQILATLKNDTNAYVTTFIDLYGLHRPDLFPNWSESLALASNPYERIRILEEGMLKVIPENFTYRFLPNIVLHEFEGLLFNQISYFDQLFEVAEYKNRHELINILEQFPNPELINEGRDTSPSHRLNGLIFYSFQKTVHGILLAESIGLEAIRAKAPHFNDWITRLENL</sequence>
<dbReference type="RefSeq" id="WP_283380374.1">
    <property type="nucleotide sequence ID" value="NZ_JASHIE010000001.1"/>
</dbReference>
<dbReference type="Proteomes" id="UP001225761">
    <property type="component" value="Unassembled WGS sequence"/>
</dbReference>
<evidence type="ECO:0000313" key="2">
    <source>
        <dbReference type="Proteomes" id="UP001225761"/>
    </source>
</evidence>